<evidence type="ECO:0000313" key="2">
    <source>
        <dbReference type="EMBL" id="KAJ7956859.1"/>
    </source>
</evidence>
<dbReference type="AlphaFoldDB" id="A0AAD7LEV2"/>
<feature type="compositionally biased region" description="Low complexity" evidence="1">
    <location>
        <begin position="61"/>
        <end position="71"/>
    </location>
</feature>
<feature type="region of interest" description="Disordered" evidence="1">
    <location>
        <begin position="31"/>
        <end position="71"/>
    </location>
</feature>
<accession>A0AAD7LEV2</accession>
<sequence>MCFNLGYITKKRRIDDEEKESKGLLLKEIEKWKKHPEMTNQPDPGPGSRSDATSLLFRPTNSNSNSNSNKL</sequence>
<keyword evidence="3" id="KW-1185">Reference proteome</keyword>
<gene>
    <name evidence="2" type="ORF">O6P43_023235</name>
</gene>
<name>A0AAD7LEV2_QUISA</name>
<dbReference type="EMBL" id="JARAOO010000009">
    <property type="protein sequence ID" value="KAJ7956859.1"/>
    <property type="molecule type" value="Genomic_DNA"/>
</dbReference>
<evidence type="ECO:0000313" key="3">
    <source>
        <dbReference type="Proteomes" id="UP001163823"/>
    </source>
</evidence>
<proteinExistence type="predicted"/>
<protein>
    <submittedName>
        <fullName evidence="2">Uncharacterized protein</fullName>
    </submittedName>
</protein>
<dbReference type="KEGG" id="qsa:O6P43_023235"/>
<comment type="caution">
    <text evidence="2">The sequence shown here is derived from an EMBL/GenBank/DDBJ whole genome shotgun (WGS) entry which is preliminary data.</text>
</comment>
<dbReference type="Proteomes" id="UP001163823">
    <property type="component" value="Chromosome 9"/>
</dbReference>
<organism evidence="2 3">
    <name type="scientific">Quillaja saponaria</name>
    <name type="common">Soap bark tree</name>
    <dbReference type="NCBI Taxonomy" id="32244"/>
    <lineage>
        <taxon>Eukaryota</taxon>
        <taxon>Viridiplantae</taxon>
        <taxon>Streptophyta</taxon>
        <taxon>Embryophyta</taxon>
        <taxon>Tracheophyta</taxon>
        <taxon>Spermatophyta</taxon>
        <taxon>Magnoliopsida</taxon>
        <taxon>eudicotyledons</taxon>
        <taxon>Gunneridae</taxon>
        <taxon>Pentapetalae</taxon>
        <taxon>rosids</taxon>
        <taxon>fabids</taxon>
        <taxon>Fabales</taxon>
        <taxon>Quillajaceae</taxon>
        <taxon>Quillaja</taxon>
    </lineage>
</organism>
<evidence type="ECO:0000256" key="1">
    <source>
        <dbReference type="SAM" id="MobiDB-lite"/>
    </source>
</evidence>
<reference evidence="2" key="1">
    <citation type="journal article" date="2023" name="Science">
        <title>Elucidation of the pathway for biosynthesis of saponin adjuvants from the soapbark tree.</title>
        <authorList>
            <person name="Reed J."/>
            <person name="Orme A."/>
            <person name="El-Demerdash A."/>
            <person name="Owen C."/>
            <person name="Martin L.B.B."/>
            <person name="Misra R.C."/>
            <person name="Kikuchi S."/>
            <person name="Rejzek M."/>
            <person name="Martin A.C."/>
            <person name="Harkess A."/>
            <person name="Leebens-Mack J."/>
            <person name="Louveau T."/>
            <person name="Stephenson M.J."/>
            <person name="Osbourn A."/>
        </authorList>
    </citation>
    <scope>NUCLEOTIDE SEQUENCE</scope>
    <source>
        <strain evidence="2">S10</strain>
    </source>
</reference>